<name>A0AA88WE37_9ASTE</name>
<feature type="domain" description="Splicing factor Cactin C-terminal" evidence="2">
    <location>
        <begin position="37"/>
        <end position="97"/>
    </location>
</feature>
<dbReference type="SMART" id="SM01050">
    <property type="entry name" value="CactinC_cactus"/>
    <property type="match status" value="1"/>
</dbReference>
<dbReference type="AlphaFoldDB" id="A0AA88WE37"/>
<sequence length="244" mass="28365">MSRIKHIKKHGVDCIAKNEVQLKSVKSLVQDMKEQVSTSPKQVTSYRFDVFYPDILDTTKLRSYNLDQLENEGASGLTCIIKFSAGPPYDDLVFRIKTLYGLKQASKLWNSQIRRIRREKVRAEEKAIHITWLTADDKRNKMLRSEVKELLEEFPLPHGGRWKGLNQTADFLVRFTFNRCVIPLDRSMAYHATPGKDVTLASQEELKLDVFFEHRSNPNVSFHFAYTMLGREFHLQMVGSYFES</sequence>
<evidence type="ECO:0000259" key="2">
    <source>
        <dbReference type="Pfam" id="PF09732"/>
    </source>
</evidence>
<dbReference type="Proteomes" id="UP001188597">
    <property type="component" value="Unassembled WGS sequence"/>
</dbReference>
<comment type="caution">
    <text evidence="3">The sequence shown here is derived from an EMBL/GenBank/DDBJ whole genome shotgun (WGS) entry which is preliminary data.</text>
</comment>
<feature type="coiled-coil region" evidence="1">
    <location>
        <begin position="106"/>
        <end position="153"/>
    </location>
</feature>
<dbReference type="EMBL" id="JAVXUP010000629">
    <property type="protein sequence ID" value="KAK3023905.1"/>
    <property type="molecule type" value="Genomic_DNA"/>
</dbReference>
<evidence type="ECO:0000313" key="3">
    <source>
        <dbReference type="EMBL" id="KAK3023905.1"/>
    </source>
</evidence>
<protein>
    <recommendedName>
        <fullName evidence="2">Splicing factor Cactin C-terminal domain-containing protein</fullName>
    </recommendedName>
</protein>
<accession>A0AA88WE37</accession>
<evidence type="ECO:0000313" key="4">
    <source>
        <dbReference type="Proteomes" id="UP001188597"/>
    </source>
</evidence>
<reference evidence="3" key="1">
    <citation type="submission" date="2022-12" db="EMBL/GenBank/DDBJ databases">
        <title>Draft genome assemblies for two species of Escallonia (Escalloniales).</title>
        <authorList>
            <person name="Chanderbali A."/>
            <person name="Dervinis C."/>
            <person name="Anghel I."/>
            <person name="Soltis D."/>
            <person name="Soltis P."/>
            <person name="Zapata F."/>
        </authorList>
    </citation>
    <scope>NUCLEOTIDE SEQUENCE</scope>
    <source>
        <strain evidence="3">UCBG64.0493</strain>
        <tissue evidence="3">Leaf</tissue>
    </source>
</reference>
<keyword evidence="4" id="KW-1185">Reference proteome</keyword>
<keyword evidence="1" id="KW-0175">Coiled coil</keyword>
<gene>
    <name evidence="3" type="ORF">RJ639_044527</name>
</gene>
<dbReference type="InterPro" id="IPR019134">
    <property type="entry name" value="Cactin_C"/>
</dbReference>
<organism evidence="3 4">
    <name type="scientific">Escallonia herrerae</name>
    <dbReference type="NCBI Taxonomy" id="1293975"/>
    <lineage>
        <taxon>Eukaryota</taxon>
        <taxon>Viridiplantae</taxon>
        <taxon>Streptophyta</taxon>
        <taxon>Embryophyta</taxon>
        <taxon>Tracheophyta</taxon>
        <taxon>Spermatophyta</taxon>
        <taxon>Magnoliopsida</taxon>
        <taxon>eudicotyledons</taxon>
        <taxon>Gunneridae</taxon>
        <taxon>Pentapetalae</taxon>
        <taxon>asterids</taxon>
        <taxon>campanulids</taxon>
        <taxon>Escalloniales</taxon>
        <taxon>Escalloniaceae</taxon>
        <taxon>Escallonia</taxon>
    </lineage>
</organism>
<proteinExistence type="predicted"/>
<dbReference type="Pfam" id="PF09732">
    <property type="entry name" value="CactinC_cactus"/>
    <property type="match status" value="1"/>
</dbReference>
<evidence type="ECO:0000256" key="1">
    <source>
        <dbReference type="SAM" id="Coils"/>
    </source>
</evidence>